<name>A9BB66_PROM4</name>
<dbReference type="KEGG" id="pmj:P9211_11471"/>
<accession>A9BB66</accession>
<organism evidence="2 3">
    <name type="scientific">Prochlorococcus marinus (strain MIT 9211)</name>
    <dbReference type="NCBI Taxonomy" id="93059"/>
    <lineage>
        <taxon>Bacteria</taxon>
        <taxon>Bacillati</taxon>
        <taxon>Cyanobacteriota</taxon>
        <taxon>Cyanophyceae</taxon>
        <taxon>Synechococcales</taxon>
        <taxon>Prochlorococcaceae</taxon>
        <taxon>Prochlorococcus</taxon>
    </lineage>
</organism>
<dbReference type="STRING" id="93059.P9211_11471"/>
<keyword evidence="1" id="KW-0472">Membrane</keyword>
<evidence type="ECO:0000313" key="3">
    <source>
        <dbReference type="Proteomes" id="UP000000788"/>
    </source>
</evidence>
<feature type="transmembrane region" description="Helical" evidence="1">
    <location>
        <begin position="83"/>
        <end position="105"/>
    </location>
</feature>
<keyword evidence="1" id="KW-1133">Transmembrane helix</keyword>
<protein>
    <recommendedName>
        <fullName evidence="4">DUF2834 domain-containing protein</fullName>
    </recommendedName>
</protein>
<dbReference type="HOGENOM" id="CLU_144129_0_1_3"/>
<sequence>MPSKRYFLSCIYVLLAILGAVLPMLANIDFINNYGPSFDLDNFIKLANINPAAQSLSRDLFIGAGATTIWMFSEARRLKIKHFWLVIISMFVIAFAFAAPLFLFLRELRMIELEKDGFIFEYN</sequence>
<dbReference type="EMBL" id="CP000878">
    <property type="protein sequence ID" value="ABX09078.1"/>
    <property type="molecule type" value="Genomic_DNA"/>
</dbReference>
<gene>
    <name evidence="2" type="ordered locus">P9211_11471</name>
</gene>
<feature type="transmembrane region" description="Helical" evidence="1">
    <location>
        <begin position="7"/>
        <end position="26"/>
    </location>
</feature>
<evidence type="ECO:0000313" key="2">
    <source>
        <dbReference type="EMBL" id="ABX09078.1"/>
    </source>
</evidence>
<dbReference type="eggNOG" id="ENOG5033B5X">
    <property type="taxonomic scope" value="Bacteria"/>
</dbReference>
<keyword evidence="1" id="KW-0812">Transmembrane</keyword>
<evidence type="ECO:0000256" key="1">
    <source>
        <dbReference type="SAM" id="Phobius"/>
    </source>
</evidence>
<dbReference type="OrthoDB" id="541085at2"/>
<dbReference type="Pfam" id="PF11196">
    <property type="entry name" value="DUF2834"/>
    <property type="match status" value="1"/>
</dbReference>
<reference evidence="2 3" key="1">
    <citation type="journal article" date="2007" name="PLoS Genet.">
        <title>Patterns and implications of gene gain and loss in the evolution of Prochlorococcus.</title>
        <authorList>
            <person name="Kettler G.C."/>
            <person name="Martiny A.C."/>
            <person name="Huang K."/>
            <person name="Zucker J."/>
            <person name="Coleman M.L."/>
            <person name="Rodrigue S."/>
            <person name="Chen F."/>
            <person name="Lapidus A."/>
            <person name="Ferriera S."/>
            <person name="Johnson J."/>
            <person name="Steglich C."/>
            <person name="Church G.M."/>
            <person name="Richardson P."/>
            <person name="Chisholm S.W."/>
        </authorList>
    </citation>
    <scope>NUCLEOTIDE SEQUENCE [LARGE SCALE GENOMIC DNA]</scope>
    <source>
        <strain evidence="3">MIT 9211</strain>
    </source>
</reference>
<dbReference type="AlphaFoldDB" id="A9BB66"/>
<dbReference type="InterPro" id="IPR021362">
    <property type="entry name" value="DUF2834"/>
</dbReference>
<dbReference type="RefSeq" id="WP_012195699.1">
    <property type="nucleotide sequence ID" value="NC_009976.1"/>
</dbReference>
<keyword evidence="3" id="KW-1185">Reference proteome</keyword>
<proteinExistence type="predicted"/>
<evidence type="ECO:0008006" key="4">
    <source>
        <dbReference type="Google" id="ProtNLM"/>
    </source>
</evidence>
<dbReference type="Proteomes" id="UP000000788">
    <property type="component" value="Chromosome"/>
</dbReference>